<dbReference type="Proteomes" id="UP000218418">
    <property type="component" value="Chromosome"/>
</dbReference>
<keyword evidence="2" id="KW-1185">Reference proteome</keyword>
<protein>
    <submittedName>
        <fullName evidence="1">XisI protein</fullName>
    </submittedName>
</protein>
<dbReference type="InterPro" id="IPR035943">
    <property type="entry name" value="XisI-like_sf"/>
</dbReference>
<dbReference type="InterPro" id="IPR014968">
    <property type="entry name" value="XisI"/>
</dbReference>
<proteinExistence type="predicted"/>
<dbReference type="AlphaFoldDB" id="A0A1Z4LTH5"/>
<organism evidence="1 2">
    <name type="scientific">Calothrix parasitica NIES-267</name>
    <dbReference type="NCBI Taxonomy" id="1973488"/>
    <lineage>
        <taxon>Bacteria</taxon>
        <taxon>Bacillati</taxon>
        <taxon>Cyanobacteriota</taxon>
        <taxon>Cyanophyceae</taxon>
        <taxon>Nostocales</taxon>
        <taxon>Calotrichaceae</taxon>
        <taxon>Calothrix</taxon>
    </lineage>
</organism>
<gene>
    <name evidence="1" type="ORF">NIES267_40320</name>
</gene>
<dbReference type="Gene3D" id="3.30.310.110">
    <property type="entry name" value="XisI-like"/>
    <property type="match status" value="1"/>
</dbReference>
<dbReference type="Pfam" id="PF08869">
    <property type="entry name" value="XisI"/>
    <property type="match status" value="1"/>
</dbReference>
<sequence length="47" mass="5296">MKKFGFSGMEPQINIAEELVSMGIPKQDIVIGFHSPHKRQFTDFAMG</sequence>
<evidence type="ECO:0000313" key="2">
    <source>
        <dbReference type="Proteomes" id="UP000218418"/>
    </source>
</evidence>
<dbReference type="SUPFAM" id="SSF143847">
    <property type="entry name" value="XisI-like"/>
    <property type="match status" value="1"/>
</dbReference>
<evidence type="ECO:0000313" key="1">
    <source>
        <dbReference type="EMBL" id="BAY84536.1"/>
    </source>
</evidence>
<reference evidence="1 2" key="1">
    <citation type="submission" date="2017-06" db="EMBL/GenBank/DDBJ databases">
        <title>Genome sequencing of cyanobaciteial culture collection at National Institute for Environmental Studies (NIES).</title>
        <authorList>
            <person name="Hirose Y."/>
            <person name="Shimura Y."/>
            <person name="Fujisawa T."/>
            <person name="Nakamura Y."/>
            <person name="Kawachi M."/>
        </authorList>
    </citation>
    <scope>NUCLEOTIDE SEQUENCE [LARGE SCALE GENOMIC DNA]</scope>
    <source>
        <strain evidence="1 2">NIES-267</strain>
    </source>
</reference>
<name>A0A1Z4LTH5_9CYAN</name>
<accession>A0A1Z4LTH5</accession>
<dbReference type="EMBL" id="AP018227">
    <property type="protein sequence ID" value="BAY84536.1"/>
    <property type="molecule type" value="Genomic_DNA"/>
</dbReference>